<evidence type="ECO:0000259" key="1">
    <source>
        <dbReference type="PROSITE" id="PS50181"/>
    </source>
</evidence>
<protein>
    <recommendedName>
        <fullName evidence="1">F-box domain-containing protein</fullName>
    </recommendedName>
</protein>
<dbReference type="InterPro" id="IPR036047">
    <property type="entry name" value="F-box-like_dom_sf"/>
</dbReference>
<name>A0ABQ7JTZ2_9FUNG</name>
<dbReference type="SUPFAM" id="SSF52047">
    <property type="entry name" value="RNI-like"/>
    <property type="match status" value="1"/>
</dbReference>
<dbReference type="PROSITE" id="PS50181">
    <property type="entry name" value="FBOX"/>
    <property type="match status" value="1"/>
</dbReference>
<feature type="domain" description="F-box" evidence="1">
    <location>
        <begin position="1"/>
        <end position="46"/>
    </location>
</feature>
<accession>A0ABQ7JTZ2</accession>
<dbReference type="SUPFAM" id="SSF81383">
    <property type="entry name" value="F-box domain"/>
    <property type="match status" value="1"/>
</dbReference>
<dbReference type="EMBL" id="JAAAIM010000738">
    <property type="protein sequence ID" value="KAG0284738.1"/>
    <property type="molecule type" value="Genomic_DNA"/>
</dbReference>
<evidence type="ECO:0000313" key="2">
    <source>
        <dbReference type="EMBL" id="KAG0284738.1"/>
    </source>
</evidence>
<organism evidence="2 3">
    <name type="scientific">Linnemannia gamsii</name>
    <dbReference type="NCBI Taxonomy" id="64522"/>
    <lineage>
        <taxon>Eukaryota</taxon>
        <taxon>Fungi</taxon>
        <taxon>Fungi incertae sedis</taxon>
        <taxon>Mucoromycota</taxon>
        <taxon>Mortierellomycotina</taxon>
        <taxon>Mortierellomycetes</taxon>
        <taxon>Mortierellales</taxon>
        <taxon>Mortierellaceae</taxon>
        <taxon>Linnemannia</taxon>
    </lineage>
</organism>
<dbReference type="InterPro" id="IPR032675">
    <property type="entry name" value="LRR_dom_sf"/>
</dbReference>
<comment type="caution">
    <text evidence="2">The sequence shown here is derived from an EMBL/GenBank/DDBJ whole genome shotgun (WGS) entry which is preliminary data.</text>
</comment>
<dbReference type="InterPro" id="IPR001810">
    <property type="entry name" value="F-box_dom"/>
</dbReference>
<proteinExistence type="predicted"/>
<reference evidence="2 3" key="1">
    <citation type="journal article" date="2020" name="Fungal Divers.">
        <title>Resolving the Mortierellaceae phylogeny through synthesis of multi-gene phylogenetics and phylogenomics.</title>
        <authorList>
            <person name="Vandepol N."/>
            <person name="Liber J."/>
            <person name="Desiro A."/>
            <person name="Na H."/>
            <person name="Kennedy M."/>
            <person name="Barry K."/>
            <person name="Grigoriev I.V."/>
            <person name="Miller A.N."/>
            <person name="O'Donnell K."/>
            <person name="Stajich J.E."/>
            <person name="Bonito G."/>
        </authorList>
    </citation>
    <scope>NUCLEOTIDE SEQUENCE [LARGE SCALE GENOMIC DNA]</scope>
    <source>
        <strain evidence="2 3">AD045</strain>
    </source>
</reference>
<keyword evidence="3" id="KW-1185">Reference proteome</keyword>
<evidence type="ECO:0000313" key="3">
    <source>
        <dbReference type="Proteomes" id="UP001194696"/>
    </source>
</evidence>
<gene>
    <name evidence="2" type="ORF">BGZ96_010910</name>
</gene>
<dbReference type="Gene3D" id="3.80.10.10">
    <property type="entry name" value="Ribonuclease Inhibitor"/>
    <property type="match status" value="1"/>
</dbReference>
<sequence>MTSFASLPQEIIDIIADKLTKTDLTQAVRVNKEWTTSFTPSLWRELYIVDRTINDCFHTPESRSAFIRNSLYIRTVETTDPELAVFFAFRHPSITHLSSLILRLTGQPTRSIIDIVPSTAEMDTVQGIDVDGNAFAILELLKKNRNLRSLSLHEWCFWNKDGKEDLFLPIIAAISPTYLEKLEVSCFPLDEDTFDNNNNDFDDEEFEEQMKGLRKATAAFRDKESFSALKELSILGSHFGRTDLTWLAFLKLCPEVERICLGALDEILFLLLPTLLQLACPKLRRLDWTNCGMDSDEYIAKLLQASKLGWRELHLPRMIFFGGEAFAALVQSAETLEVLQIMGAGQRQELEQNAVLELLCSARNLRRLEGVADGQRDILLVMELSVHAQNAYLERIDGSSEGRSWVMGPSVEYFQLQIEGVPRPDVMYRQSGLELTIQQTGLDFSLRYIVQQWIYTQLGRMTNLQELILGLTDYNPEVYSYYQFDEVVLSNLVLLEEMMLRNGIPTFHYLSLELSLASGLSLLAGLKELRVLDVRMTAHNIRVEELEWMHWNWPKLEKVRGLESDRGWSMDRDDGPAIRADVEAWMAAHPRGIGCSFYL</sequence>
<dbReference type="Proteomes" id="UP001194696">
    <property type="component" value="Unassembled WGS sequence"/>
</dbReference>